<evidence type="ECO:0000256" key="3">
    <source>
        <dbReference type="ARBA" id="ARBA00019048"/>
    </source>
</evidence>
<evidence type="ECO:0000259" key="10">
    <source>
        <dbReference type="Pfam" id="PF00483"/>
    </source>
</evidence>
<protein>
    <recommendedName>
        <fullName evidence="3">UTP--glucose-1-phosphate uridylyltransferase</fullName>
        <ecNumber evidence="2">2.7.7.9</ecNumber>
    </recommendedName>
    <alternativeName>
        <fullName evidence="6">Alpha-D-glucosyl-1-phosphate uridylyltransferase</fullName>
    </alternativeName>
    <alternativeName>
        <fullName evidence="7">UDP-glucose pyrophosphorylase</fullName>
    </alternativeName>
    <alternativeName>
        <fullName evidence="8">Uridine diphosphoglucose pyrophosphorylase</fullName>
    </alternativeName>
</protein>
<proteinExistence type="inferred from homology"/>
<feature type="domain" description="Nucleotidyl transferase" evidence="10">
    <location>
        <begin position="13"/>
        <end position="271"/>
    </location>
</feature>
<organism evidence="11 12">
    <name type="scientific">Tabrizicola piscis</name>
    <dbReference type="NCBI Taxonomy" id="2494374"/>
    <lineage>
        <taxon>Bacteria</taxon>
        <taxon>Pseudomonadati</taxon>
        <taxon>Pseudomonadota</taxon>
        <taxon>Alphaproteobacteria</taxon>
        <taxon>Rhodobacterales</taxon>
        <taxon>Paracoccaceae</taxon>
        <taxon>Tabrizicola</taxon>
    </lineage>
</organism>
<dbReference type="PANTHER" id="PTHR43197:SF1">
    <property type="entry name" value="UTP--GLUCOSE-1-PHOSPHATE URIDYLYLTRANSFERASE"/>
    <property type="match status" value="1"/>
</dbReference>
<dbReference type="Gene3D" id="3.90.550.10">
    <property type="entry name" value="Spore Coat Polysaccharide Biosynthesis Protein SpsA, Chain A"/>
    <property type="match status" value="1"/>
</dbReference>
<keyword evidence="4 11" id="KW-0808">Transferase</keyword>
<reference evidence="11 12" key="1">
    <citation type="submission" date="2018-12" db="EMBL/GenBank/DDBJ databases">
        <title>Complete genome sequencing of Tabrizicola sp. K13M18.</title>
        <authorList>
            <person name="Bae J.-W."/>
        </authorList>
    </citation>
    <scope>NUCLEOTIDE SEQUENCE [LARGE SCALE GENOMIC DNA]</scope>
    <source>
        <strain evidence="11 12">K13M18</strain>
    </source>
</reference>
<evidence type="ECO:0000256" key="6">
    <source>
        <dbReference type="ARBA" id="ARBA00031455"/>
    </source>
</evidence>
<evidence type="ECO:0000256" key="2">
    <source>
        <dbReference type="ARBA" id="ARBA00012415"/>
    </source>
</evidence>
<evidence type="ECO:0000256" key="7">
    <source>
        <dbReference type="ARBA" id="ARBA00031959"/>
    </source>
</evidence>
<evidence type="ECO:0000313" key="11">
    <source>
        <dbReference type="EMBL" id="AZL58142.1"/>
    </source>
</evidence>
<dbReference type="InterPro" id="IPR005771">
    <property type="entry name" value="GalU_uridylyltTrfase_bac/arc"/>
</dbReference>
<keyword evidence="12" id="KW-1185">Reference proteome</keyword>
<name>A0A3S8U3E8_9RHOB</name>
<dbReference type="RefSeq" id="WP_125324343.1">
    <property type="nucleotide sequence ID" value="NZ_CP034328.1"/>
</dbReference>
<dbReference type="CDD" id="cd02541">
    <property type="entry name" value="UGPase_prokaryotic"/>
    <property type="match status" value="1"/>
</dbReference>
<comment type="similarity">
    <text evidence="1">Belongs to the UDPGP type 2 family.</text>
</comment>
<dbReference type="GO" id="GO:0003983">
    <property type="term" value="F:UTP:glucose-1-phosphate uridylyltransferase activity"/>
    <property type="evidence" value="ECO:0007669"/>
    <property type="project" value="UniProtKB-EC"/>
</dbReference>
<dbReference type="GO" id="GO:0006011">
    <property type="term" value="P:UDP-alpha-D-glucose metabolic process"/>
    <property type="evidence" value="ECO:0007669"/>
    <property type="project" value="InterPro"/>
</dbReference>
<keyword evidence="5 11" id="KW-0548">Nucleotidyltransferase</keyword>
<dbReference type="OrthoDB" id="9803306at2"/>
<dbReference type="EMBL" id="CP034328">
    <property type="protein sequence ID" value="AZL58142.1"/>
    <property type="molecule type" value="Genomic_DNA"/>
</dbReference>
<evidence type="ECO:0000256" key="4">
    <source>
        <dbReference type="ARBA" id="ARBA00022679"/>
    </source>
</evidence>
<evidence type="ECO:0000256" key="8">
    <source>
        <dbReference type="ARBA" id="ARBA00032341"/>
    </source>
</evidence>
<evidence type="ECO:0000256" key="9">
    <source>
        <dbReference type="ARBA" id="ARBA00048128"/>
    </source>
</evidence>
<comment type="catalytic activity">
    <reaction evidence="9">
        <text>alpha-D-glucose 1-phosphate + UTP + H(+) = UDP-alpha-D-glucose + diphosphate</text>
        <dbReference type="Rhea" id="RHEA:19889"/>
        <dbReference type="ChEBI" id="CHEBI:15378"/>
        <dbReference type="ChEBI" id="CHEBI:33019"/>
        <dbReference type="ChEBI" id="CHEBI:46398"/>
        <dbReference type="ChEBI" id="CHEBI:58601"/>
        <dbReference type="ChEBI" id="CHEBI:58885"/>
        <dbReference type="EC" id="2.7.7.9"/>
    </reaction>
</comment>
<dbReference type="Proteomes" id="UP000282002">
    <property type="component" value="Chromosome"/>
</dbReference>
<evidence type="ECO:0000256" key="1">
    <source>
        <dbReference type="ARBA" id="ARBA00006890"/>
    </source>
</evidence>
<dbReference type="EC" id="2.7.7.9" evidence="2"/>
<dbReference type="InterPro" id="IPR005835">
    <property type="entry name" value="NTP_transferase_dom"/>
</dbReference>
<evidence type="ECO:0000313" key="12">
    <source>
        <dbReference type="Proteomes" id="UP000282002"/>
    </source>
</evidence>
<dbReference type="SUPFAM" id="SSF53448">
    <property type="entry name" value="Nucleotide-diphospho-sugar transferases"/>
    <property type="match status" value="1"/>
</dbReference>
<gene>
    <name evidence="11" type="ORF">EI545_04380</name>
</gene>
<evidence type="ECO:0000256" key="5">
    <source>
        <dbReference type="ARBA" id="ARBA00022695"/>
    </source>
</evidence>
<dbReference type="InterPro" id="IPR029044">
    <property type="entry name" value="Nucleotide-diphossugar_trans"/>
</dbReference>
<dbReference type="PANTHER" id="PTHR43197">
    <property type="entry name" value="UTP--GLUCOSE-1-PHOSPHATE URIDYLYLTRANSFERASE"/>
    <property type="match status" value="1"/>
</dbReference>
<sequence>MPNKVTTAIFPIAGLGTRFLPATKSVPKEMLTIVDKPLIQYAMDEARDAGITDFVFVTAHGKSALEDYFDVNRSLEQQLRKDGKSDLLATLKDTNVGSGHLVSIRQHQPLGLGHAVWCGRRIVGDRPFAVILPDDLILGEKPCLSQMVEVFEEYGGNVIATMEVSPERTSSYGILDVVETIGDVLRPTGIVEKPALGTAPSNHAVIGRYILTPAIMHHLNAKKPGAGGEIQLTDAIAQEMTENPGSVLGYRFQGKRYDCGSKAGLIQATVAIALSRPDLRDEFRAFLDVDMAPVPARAVAAAAE</sequence>
<dbReference type="AlphaFoldDB" id="A0A3S8U3E8"/>
<dbReference type="Pfam" id="PF00483">
    <property type="entry name" value="NTP_transferase"/>
    <property type="match status" value="1"/>
</dbReference>
<dbReference type="KEGG" id="taw:EI545_04380"/>
<accession>A0A3S8U3E8</accession>